<name>A0AA49GIY5_9BACT</name>
<dbReference type="InterPro" id="IPR025665">
    <property type="entry name" value="Beta-barrel_OMP_2"/>
</dbReference>
<evidence type="ECO:0000313" key="2">
    <source>
        <dbReference type="EMBL" id="WKN35072.1"/>
    </source>
</evidence>
<reference evidence="2" key="1">
    <citation type="journal article" date="2023" name="Comput. Struct. Biotechnol. J.">
        <title>Discovery of a novel marine Bacteroidetes with a rich repertoire of carbohydrate-active enzymes.</title>
        <authorList>
            <person name="Chen B."/>
            <person name="Liu G."/>
            <person name="Chen Q."/>
            <person name="Wang H."/>
            <person name="Liu L."/>
            <person name="Tang K."/>
        </authorList>
    </citation>
    <scope>NUCLEOTIDE SEQUENCE</scope>
    <source>
        <strain evidence="2">TK19036</strain>
    </source>
</reference>
<proteinExistence type="predicted"/>
<dbReference type="EMBL" id="CP120682">
    <property type="protein sequence ID" value="WKN35072.1"/>
    <property type="molecule type" value="Genomic_DNA"/>
</dbReference>
<feature type="domain" description="Outer membrane protein beta-barrel" evidence="1">
    <location>
        <begin position="22"/>
        <end position="204"/>
    </location>
</feature>
<reference evidence="2" key="2">
    <citation type="journal article" date="2024" name="Antonie Van Leeuwenhoek">
        <title>Roseihalotalea indica gen. nov., sp. nov., a halophilic Bacteroidetes from mesopelagic Southwest Indian Ocean with higher carbohydrate metabolic potential.</title>
        <authorList>
            <person name="Chen B."/>
            <person name="Zhang M."/>
            <person name="Lin D."/>
            <person name="Ye J."/>
            <person name="Tang K."/>
        </authorList>
    </citation>
    <scope>NUCLEOTIDE SEQUENCE</scope>
    <source>
        <strain evidence="2">TK19036</strain>
    </source>
</reference>
<accession>A0AA49GIY5</accession>
<evidence type="ECO:0000259" key="1">
    <source>
        <dbReference type="Pfam" id="PF13568"/>
    </source>
</evidence>
<organism evidence="2">
    <name type="scientific">Roseihalotalea indica</name>
    <dbReference type="NCBI Taxonomy" id="2867963"/>
    <lineage>
        <taxon>Bacteria</taxon>
        <taxon>Pseudomonadati</taxon>
        <taxon>Bacteroidota</taxon>
        <taxon>Cytophagia</taxon>
        <taxon>Cytophagales</taxon>
        <taxon>Catalimonadaceae</taxon>
        <taxon>Roseihalotalea</taxon>
    </lineage>
</organism>
<sequence>MKNQGIIIVLLAMLCPIVAKAQLRVGPTLGFNLSSAQYSKEWREDIRDDGGKNQPVLRLQIGVTGEYALTDQLYVQSGLLINGAGGKTKVDYSDFGYEAKSTDKILLTYLDIPLTVRYQLAELDGFTLSGWGGFIVGFAVSGKLKSISRVEGEREDSNESIEFGSSRYDDLKGGDFRLALGAVAESEDFPIQLKIALQQGLADIYPDNNFDYGLRNFMFSLSASYFFELE</sequence>
<dbReference type="Pfam" id="PF13568">
    <property type="entry name" value="OMP_b-brl_2"/>
    <property type="match status" value="1"/>
</dbReference>
<protein>
    <submittedName>
        <fullName evidence="2">Porin family protein</fullName>
    </submittedName>
</protein>
<dbReference type="AlphaFoldDB" id="A0AA49GIY5"/>
<gene>
    <name evidence="2" type="ORF">K4G66_22095</name>
</gene>